<dbReference type="InterPro" id="IPR051159">
    <property type="entry name" value="Hexapeptide_acetyltransf"/>
</dbReference>
<evidence type="ECO:0000256" key="1">
    <source>
        <dbReference type="ARBA" id="ARBA00007274"/>
    </source>
</evidence>
<dbReference type="EMBL" id="CP117411">
    <property type="protein sequence ID" value="WCT74846.1"/>
    <property type="molecule type" value="Genomic_DNA"/>
</dbReference>
<evidence type="ECO:0000313" key="3">
    <source>
        <dbReference type="EMBL" id="WCT74846.1"/>
    </source>
</evidence>
<dbReference type="SUPFAM" id="SSF51161">
    <property type="entry name" value="Trimeric LpxA-like enzymes"/>
    <property type="match status" value="1"/>
</dbReference>
<dbReference type="PANTHER" id="PTHR23416">
    <property type="entry name" value="SIALIC ACID SYNTHASE-RELATED"/>
    <property type="match status" value="1"/>
</dbReference>
<dbReference type="Proteomes" id="UP001220395">
    <property type="component" value="Chromosome"/>
</dbReference>
<reference evidence="3 4" key="1">
    <citation type="submission" date="2023-02" db="EMBL/GenBank/DDBJ databases">
        <title>Genome sequence of Sphingomonas naphthae.</title>
        <authorList>
            <person name="Kim S."/>
            <person name="Heo J."/>
            <person name="Kwon S.-W."/>
        </authorList>
    </citation>
    <scope>NUCLEOTIDE SEQUENCE [LARGE SCALE GENOMIC DNA]</scope>
    <source>
        <strain evidence="3 4">KACC 18716</strain>
    </source>
</reference>
<dbReference type="InterPro" id="IPR011004">
    <property type="entry name" value="Trimer_LpxA-like_sf"/>
</dbReference>
<organism evidence="3 4">
    <name type="scientific">Sphingomonas naphthae</name>
    <dbReference type="NCBI Taxonomy" id="1813468"/>
    <lineage>
        <taxon>Bacteria</taxon>
        <taxon>Pseudomonadati</taxon>
        <taxon>Pseudomonadota</taxon>
        <taxon>Alphaproteobacteria</taxon>
        <taxon>Sphingomonadales</taxon>
        <taxon>Sphingomonadaceae</taxon>
        <taxon>Sphingomonas</taxon>
    </lineage>
</organism>
<accession>A0ABY7TQ87</accession>
<dbReference type="RefSeq" id="WP_273690226.1">
    <property type="nucleotide sequence ID" value="NZ_CP117411.1"/>
</dbReference>
<proteinExistence type="inferred from homology"/>
<keyword evidence="2" id="KW-0808">Transferase</keyword>
<dbReference type="PANTHER" id="PTHR23416:SF23">
    <property type="entry name" value="ACETYLTRANSFERASE C18B11.09C-RELATED"/>
    <property type="match status" value="1"/>
</dbReference>
<dbReference type="CDD" id="cd04647">
    <property type="entry name" value="LbH_MAT_like"/>
    <property type="match status" value="1"/>
</dbReference>
<comment type="similarity">
    <text evidence="1">Belongs to the transferase hexapeptide repeat family.</text>
</comment>
<evidence type="ECO:0000256" key="2">
    <source>
        <dbReference type="ARBA" id="ARBA00022679"/>
    </source>
</evidence>
<dbReference type="Gene3D" id="2.160.10.10">
    <property type="entry name" value="Hexapeptide repeat proteins"/>
    <property type="match status" value="1"/>
</dbReference>
<name>A0ABY7TQ87_9SPHN</name>
<protein>
    <submittedName>
        <fullName evidence="3">Uncharacterized protein</fullName>
    </submittedName>
</protein>
<gene>
    <name evidence="3" type="ORF">PQ455_06405</name>
</gene>
<sequence>MSENGSPDAPLTADTGVGDAQREVLRLLALMKPMRARGFEKIRVGASDDGGYVMIDDFRPDMPCYSIGVGGDVSWDWDLANLGLSIFQYDHTVAGPPLSHPNFTFHKFGISDDPDWSDDLKGLEEILHDNGHAESTEIILKIDIEGAEWNILDRLPEHFLGRFRQIVCEFHWLDNLIHADFRERALRVFEALAASHGVVHIHANNFAPLGIVEGVPIAGVIEVTFAARSRYDLIESLEIFPTPLDKANNPQRPDIFLGDFRVEAGPARRAEVAMQQQHPHASKSIAIGDDALPALADRLMPIITERLLTTPRIFGDPARLTLGPGCNLVNTLFNLVSGSVSVGAYAFFGHDVRILTGTHDMSVHGLDRQLAVPTNGRDIVIEDGAWISSGATVIGPARIGANAVIGVGSVVIGDVEPGWLYAGVPARKIKPVDGTTRQSAELSLLS</sequence>
<evidence type="ECO:0000313" key="4">
    <source>
        <dbReference type="Proteomes" id="UP001220395"/>
    </source>
</evidence>
<keyword evidence="4" id="KW-1185">Reference proteome</keyword>